<dbReference type="AlphaFoldDB" id="A0A165G517"/>
<evidence type="ECO:0000313" key="3">
    <source>
        <dbReference type="Proteomes" id="UP000076842"/>
    </source>
</evidence>
<gene>
    <name evidence="2" type="ORF">CALCODRAFT_508713</name>
</gene>
<organism evidence="2 3">
    <name type="scientific">Calocera cornea HHB12733</name>
    <dbReference type="NCBI Taxonomy" id="1353952"/>
    <lineage>
        <taxon>Eukaryota</taxon>
        <taxon>Fungi</taxon>
        <taxon>Dikarya</taxon>
        <taxon>Basidiomycota</taxon>
        <taxon>Agaricomycotina</taxon>
        <taxon>Dacrymycetes</taxon>
        <taxon>Dacrymycetales</taxon>
        <taxon>Dacrymycetaceae</taxon>
        <taxon>Calocera</taxon>
    </lineage>
</organism>
<evidence type="ECO:0000256" key="1">
    <source>
        <dbReference type="SAM" id="MobiDB-lite"/>
    </source>
</evidence>
<sequence length="477" mass="51975">MMEERLEAGYVRAFHEGSENNRLHNNHIHISPNGDVTSVRPETARPQVRFAPFPESVHGHKDHESATSSLDEPTNEGTLVTTRSQLTAAARLHDSNVPDNAISNLNELTNQSSLIRTRSQPTSAARLPVSKVHDNGTSRWDALTNLSTDVEPRCQLKHPHRVRSTSAVHRPIEVGICNGLDTLDKGYDSLNKPKRMRSTSDADTRAAFKQMACCPEAVMDHEHLVTAVRVESNAAVVLDGCPAGLPRKHDHIVTVLCLPEKDVNPDSKMKRKAPALTFFHLPPPTAGTPSTVVGHVCPAGTAGIHDHLLTAVCALGDSALALTRTEVWAAQQSQLPPDKYRIESGRDRTHDIEIWSDEKRMQAISPPSVSPPCYRNACDVLEEALEVPSSLPPSYSTDALMDGVPAPKAQDGHQGGETMRSGHSKWFHRRHKGDNDSNHRQATVTPSADIPAGSASRTISTSGGCWKSLFTCFTGRS</sequence>
<dbReference type="Proteomes" id="UP000076842">
    <property type="component" value="Unassembled WGS sequence"/>
</dbReference>
<feature type="region of interest" description="Disordered" evidence="1">
    <location>
        <begin position="427"/>
        <end position="460"/>
    </location>
</feature>
<feature type="compositionally biased region" description="Polar residues" evidence="1">
    <location>
        <begin position="66"/>
        <end position="77"/>
    </location>
</feature>
<evidence type="ECO:0000313" key="2">
    <source>
        <dbReference type="EMBL" id="KZT57604.1"/>
    </source>
</evidence>
<dbReference type="InParanoid" id="A0A165G517"/>
<proteinExistence type="predicted"/>
<reference evidence="2 3" key="1">
    <citation type="journal article" date="2016" name="Mol. Biol. Evol.">
        <title>Comparative Genomics of Early-Diverging Mushroom-Forming Fungi Provides Insights into the Origins of Lignocellulose Decay Capabilities.</title>
        <authorList>
            <person name="Nagy L.G."/>
            <person name="Riley R."/>
            <person name="Tritt A."/>
            <person name="Adam C."/>
            <person name="Daum C."/>
            <person name="Floudas D."/>
            <person name="Sun H."/>
            <person name="Yadav J.S."/>
            <person name="Pangilinan J."/>
            <person name="Larsson K.H."/>
            <person name="Matsuura K."/>
            <person name="Barry K."/>
            <person name="Labutti K."/>
            <person name="Kuo R."/>
            <person name="Ohm R.A."/>
            <person name="Bhattacharya S.S."/>
            <person name="Shirouzu T."/>
            <person name="Yoshinaga Y."/>
            <person name="Martin F.M."/>
            <person name="Grigoriev I.V."/>
            <person name="Hibbett D.S."/>
        </authorList>
    </citation>
    <scope>NUCLEOTIDE SEQUENCE [LARGE SCALE GENOMIC DNA]</scope>
    <source>
        <strain evidence="2 3">HHB12733</strain>
    </source>
</reference>
<protein>
    <submittedName>
        <fullName evidence="2">Uncharacterized protein</fullName>
    </submittedName>
</protein>
<accession>A0A165G517</accession>
<dbReference type="EMBL" id="KV423961">
    <property type="protein sequence ID" value="KZT57604.1"/>
    <property type="molecule type" value="Genomic_DNA"/>
</dbReference>
<feature type="region of interest" description="Disordered" evidence="1">
    <location>
        <begin position="54"/>
        <end position="77"/>
    </location>
</feature>
<name>A0A165G517_9BASI</name>
<keyword evidence="3" id="KW-1185">Reference proteome</keyword>